<comment type="subcellular location">
    <subcellularLocation>
        <location evidence="1">Cell membrane</location>
        <topology evidence="1">Multi-pass membrane protein</topology>
    </subcellularLocation>
</comment>
<dbReference type="InterPro" id="IPR000917">
    <property type="entry name" value="Sulfatase_N"/>
</dbReference>
<feature type="binding site" evidence="10">
    <location>
        <position position="469"/>
    </location>
    <ligand>
        <name>Mn(2+)</name>
        <dbReference type="ChEBI" id="CHEBI:29035"/>
    </ligand>
</feature>
<dbReference type="InterPro" id="IPR017850">
    <property type="entry name" value="Alkaline_phosphatase_core_sf"/>
</dbReference>
<keyword evidence="4 11" id="KW-0812">Transmembrane</keyword>
<evidence type="ECO:0000313" key="13">
    <source>
        <dbReference type="EMBL" id="MCY8511305.1"/>
    </source>
</evidence>
<name>A0AAP3CU54_BACMO</name>
<keyword evidence="9" id="KW-0464">Manganese</keyword>
<keyword evidence="6 7" id="KW-0472">Membrane</keyword>
<evidence type="ECO:0000256" key="9">
    <source>
        <dbReference type="PIRSR" id="PIRSR005091-2"/>
    </source>
</evidence>
<feature type="transmembrane region" description="Helical" evidence="11">
    <location>
        <begin position="42"/>
        <end position="62"/>
    </location>
</feature>
<feature type="transmembrane region" description="Helical" evidence="11">
    <location>
        <begin position="12"/>
        <end position="30"/>
    </location>
</feature>
<dbReference type="GO" id="GO:0046872">
    <property type="term" value="F:metal ion binding"/>
    <property type="evidence" value="ECO:0007669"/>
    <property type="project" value="UniProtKB-KW"/>
</dbReference>
<feature type="active site" evidence="8">
    <location>
        <position position="294"/>
    </location>
</feature>
<dbReference type="PANTHER" id="PTHR47371:SF1">
    <property type="entry name" value="LIPOTEICHOIC ACID SYNTHASE-LIKE YQGS"/>
    <property type="match status" value="1"/>
</dbReference>
<dbReference type="PIRSF" id="PIRSF005091">
    <property type="entry name" value="Mmb_sulf_HI1246"/>
    <property type="match status" value="1"/>
</dbReference>
<feature type="binding site" evidence="10">
    <location>
        <position position="294"/>
    </location>
    <ligand>
        <name>Mn(2+)</name>
        <dbReference type="ChEBI" id="CHEBI:29035"/>
    </ligand>
</feature>
<dbReference type="Gene3D" id="3.40.720.10">
    <property type="entry name" value="Alkaline Phosphatase, subunit A"/>
    <property type="match status" value="1"/>
</dbReference>
<keyword evidence="3 7" id="KW-1003">Cell membrane</keyword>
<evidence type="ECO:0000256" key="1">
    <source>
        <dbReference type="ARBA" id="ARBA00004651"/>
    </source>
</evidence>
<reference evidence="13" key="1">
    <citation type="submission" date="2022-02" db="EMBL/GenBank/DDBJ databases">
        <title>Crop Bioprotection Bacillus Genome Sequencing.</title>
        <authorList>
            <person name="Dunlap C."/>
        </authorList>
    </citation>
    <scope>NUCLEOTIDE SEQUENCE</scope>
    <source>
        <strain evidence="13">CK3O2B-54A</strain>
    </source>
</reference>
<dbReference type="GO" id="GO:0005886">
    <property type="term" value="C:plasma membrane"/>
    <property type="evidence" value="ECO:0007669"/>
    <property type="project" value="UniProtKB-SubCell"/>
</dbReference>
<dbReference type="EMBL" id="JALAQA010000008">
    <property type="protein sequence ID" value="MCY8511305.1"/>
    <property type="molecule type" value="Genomic_DNA"/>
</dbReference>
<evidence type="ECO:0000256" key="5">
    <source>
        <dbReference type="ARBA" id="ARBA00022989"/>
    </source>
</evidence>
<evidence type="ECO:0000256" key="2">
    <source>
        <dbReference type="ARBA" id="ARBA00009983"/>
    </source>
</evidence>
<dbReference type="Proteomes" id="UP001075387">
    <property type="component" value="Unassembled WGS sequence"/>
</dbReference>
<feature type="transmembrane region" description="Helical" evidence="11">
    <location>
        <begin position="69"/>
        <end position="92"/>
    </location>
</feature>
<feature type="transmembrane region" description="Helical" evidence="11">
    <location>
        <begin position="117"/>
        <end position="135"/>
    </location>
</feature>
<evidence type="ECO:0000256" key="7">
    <source>
        <dbReference type="PIRNR" id="PIRNR005091"/>
    </source>
</evidence>
<evidence type="ECO:0000256" key="6">
    <source>
        <dbReference type="ARBA" id="ARBA00023136"/>
    </source>
</evidence>
<comment type="caution">
    <text evidence="13">The sequence shown here is derived from an EMBL/GenBank/DDBJ whole genome shotgun (WGS) entry which is preliminary data.</text>
</comment>
<feature type="binding site" evidence="10">
    <location>
        <position position="252"/>
    </location>
    <ligand>
        <name>Mn(2+)</name>
        <dbReference type="ChEBI" id="CHEBI:29035"/>
    </ligand>
</feature>
<protein>
    <submittedName>
        <fullName evidence="13">LTA synthase family protein</fullName>
    </submittedName>
</protein>
<evidence type="ECO:0000256" key="3">
    <source>
        <dbReference type="ARBA" id="ARBA00022475"/>
    </source>
</evidence>
<dbReference type="PANTHER" id="PTHR47371">
    <property type="entry name" value="LIPOTEICHOIC ACID SYNTHASE"/>
    <property type="match status" value="1"/>
</dbReference>
<evidence type="ECO:0000256" key="10">
    <source>
        <dbReference type="PIRSR" id="PIRSR005091-3"/>
    </source>
</evidence>
<feature type="binding site" evidence="10">
    <location>
        <position position="468"/>
    </location>
    <ligand>
        <name>Mn(2+)</name>
        <dbReference type="ChEBI" id="CHEBI:29035"/>
    </ligand>
</feature>
<proteinExistence type="inferred from homology"/>
<dbReference type="SUPFAM" id="SSF53649">
    <property type="entry name" value="Alkaline phosphatase-like"/>
    <property type="match status" value="1"/>
</dbReference>
<dbReference type="AlphaFoldDB" id="A0AAP3CU54"/>
<dbReference type="RefSeq" id="WP_268447211.1">
    <property type="nucleotide sequence ID" value="NZ_JALAQA010000008.1"/>
</dbReference>
<organism evidence="13 14">
    <name type="scientific">Bacillus mojavensis</name>
    <dbReference type="NCBI Taxonomy" id="72360"/>
    <lineage>
        <taxon>Bacteria</taxon>
        <taxon>Bacillati</taxon>
        <taxon>Bacillota</taxon>
        <taxon>Bacilli</taxon>
        <taxon>Bacillales</taxon>
        <taxon>Bacillaceae</taxon>
        <taxon>Bacillus</taxon>
    </lineage>
</organism>
<evidence type="ECO:0000313" key="14">
    <source>
        <dbReference type="Proteomes" id="UP001075387"/>
    </source>
</evidence>
<dbReference type="InterPro" id="IPR050448">
    <property type="entry name" value="OpgB/LTA_synthase_biosynth"/>
</dbReference>
<feature type="transmembrane region" description="Helical" evidence="11">
    <location>
        <begin position="155"/>
        <end position="172"/>
    </location>
</feature>
<evidence type="ECO:0000256" key="8">
    <source>
        <dbReference type="PIRSR" id="PIRSR005091-1"/>
    </source>
</evidence>
<evidence type="ECO:0000256" key="11">
    <source>
        <dbReference type="SAM" id="Phobius"/>
    </source>
</evidence>
<dbReference type="InterPro" id="IPR012160">
    <property type="entry name" value="LtaS-like"/>
</dbReference>
<dbReference type="Pfam" id="PF00884">
    <property type="entry name" value="Sulfatase"/>
    <property type="match status" value="1"/>
</dbReference>
<accession>A0AAP3CU54</accession>
<gene>
    <name evidence="13" type="ORF">MOD07_17350</name>
</gene>
<feature type="domain" description="Sulfatase N-terminal" evidence="12">
    <location>
        <begin position="244"/>
        <end position="535"/>
    </location>
</feature>
<keyword evidence="5 11" id="KW-1133">Transmembrane helix</keyword>
<sequence>MKGTFFHNQRFLSLSILFMWIKTYVIYKLGFDLQTDSLLQELILLINPLSFILPLFGIGLLLQGSKQRIFLLIANLVLTAILISNTIFYGFYIDFITIPVLFQASNMSDMGSSVKELFNPLFIALFADWTFLLLLSSRKEKRPESKANPRTVKRYYAASCGILICTLGLAEIEQPKLLAHSFDREVLVKSIGLFQFHIYDTISQTVNMSAKAFADEDSLSTIKNYTEADYSKPNQSKFGLAKGRNVIFVTLESTQSFVLNEKVNGKEITPFMNDLMKKSYTFDHFYQQTEQGKTSDSEFIVANSLYPSLSGAVFFTKSDHQFHTMYKSLKQHDYYSAVFHANHKTFWNRDVMYETFGIDRFFDVDEFHVTPETSTGWGLKDKEFLEQSAGKLKSLPQPFYSNFITLTNHFPFEIDEKDQLIDEYDSSSDLLNRYVTTVRYEDEALKHFIKKLKDEGLYENSMIVFMGDHYGISEAHNKALAEFLGKSDITPYDTVQLQRVPFIIHIPGITDQNPETISDAGGQVDVRPTLMHLLGFNTKGDIQFGNDLLSNNRTPFAVLRNGSFITNDYVYTKNTCYSQKTGEVLENQDACTPYKEKANEELSLSDKMLNGDLLRFYGQ</sequence>
<evidence type="ECO:0000259" key="12">
    <source>
        <dbReference type="Pfam" id="PF00884"/>
    </source>
</evidence>
<comment type="similarity">
    <text evidence="2 7">Belongs to the LTA synthase family.</text>
</comment>
<dbReference type="CDD" id="cd16015">
    <property type="entry name" value="LTA_synthase"/>
    <property type="match status" value="1"/>
</dbReference>
<feature type="binding site" evidence="9">
    <location>
        <position position="409"/>
    </location>
    <ligand>
        <name>substrate</name>
    </ligand>
</feature>
<keyword evidence="9" id="KW-0479">Metal-binding</keyword>
<dbReference type="Gene3D" id="3.30.1120.170">
    <property type="match status" value="1"/>
</dbReference>
<evidence type="ECO:0000256" key="4">
    <source>
        <dbReference type="ARBA" id="ARBA00022692"/>
    </source>
</evidence>